<dbReference type="Pfam" id="PF00481">
    <property type="entry name" value="PP2C"/>
    <property type="match status" value="1"/>
</dbReference>
<reference evidence="3 4" key="1">
    <citation type="journal article" date="2015" name="Genome Biol. Evol.">
        <title>Comparative Genomics of a Bacterivorous Green Alga Reveals Evolutionary Causalities and Consequences of Phago-Mixotrophic Mode of Nutrition.</title>
        <authorList>
            <person name="Burns J.A."/>
            <person name="Paasch A."/>
            <person name="Narechania A."/>
            <person name="Kim E."/>
        </authorList>
    </citation>
    <scope>NUCLEOTIDE SEQUENCE [LARGE SCALE GENOMIC DNA]</scope>
    <source>
        <strain evidence="3 4">PLY_AMNH</strain>
    </source>
</reference>
<dbReference type="EMBL" id="LGRX02009524">
    <property type="protein sequence ID" value="KAK3271629.1"/>
    <property type="molecule type" value="Genomic_DNA"/>
</dbReference>
<dbReference type="Gene3D" id="3.60.40.10">
    <property type="entry name" value="PPM-type phosphatase domain"/>
    <property type="match status" value="1"/>
</dbReference>
<organism evidence="3 4">
    <name type="scientific">Cymbomonas tetramitiformis</name>
    <dbReference type="NCBI Taxonomy" id="36881"/>
    <lineage>
        <taxon>Eukaryota</taxon>
        <taxon>Viridiplantae</taxon>
        <taxon>Chlorophyta</taxon>
        <taxon>Pyramimonadophyceae</taxon>
        <taxon>Pyramimonadales</taxon>
        <taxon>Pyramimonadaceae</taxon>
        <taxon>Cymbomonas</taxon>
    </lineage>
</organism>
<gene>
    <name evidence="3" type="ORF">CYMTET_20036</name>
</gene>
<name>A0AAE0G4V4_9CHLO</name>
<comment type="caution">
    <text evidence="3">The sequence shown here is derived from an EMBL/GenBank/DDBJ whole genome shotgun (WGS) entry which is preliminary data.</text>
</comment>
<dbReference type="CDD" id="cd00143">
    <property type="entry name" value="PP2Cc"/>
    <property type="match status" value="1"/>
</dbReference>
<dbReference type="InterPro" id="IPR015655">
    <property type="entry name" value="PP2C"/>
</dbReference>
<proteinExistence type="predicted"/>
<accession>A0AAE0G4V4</accession>
<dbReference type="PANTHER" id="PTHR47992">
    <property type="entry name" value="PROTEIN PHOSPHATASE"/>
    <property type="match status" value="1"/>
</dbReference>
<feature type="region of interest" description="Disordered" evidence="1">
    <location>
        <begin position="322"/>
        <end position="395"/>
    </location>
</feature>
<dbReference type="SUPFAM" id="SSF81606">
    <property type="entry name" value="PP2C-like"/>
    <property type="match status" value="1"/>
</dbReference>
<feature type="region of interest" description="Disordered" evidence="1">
    <location>
        <begin position="243"/>
        <end position="297"/>
    </location>
</feature>
<feature type="compositionally biased region" description="Basic and acidic residues" evidence="1">
    <location>
        <begin position="270"/>
        <end position="296"/>
    </location>
</feature>
<evidence type="ECO:0000256" key="1">
    <source>
        <dbReference type="SAM" id="MobiDB-lite"/>
    </source>
</evidence>
<evidence type="ECO:0000313" key="3">
    <source>
        <dbReference type="EMBL" id="KAK3271629.1"/>
    </source>
</evidence>
<protein>
    <recommendedName>
        <fullName evidence="2">PPM-type phosphatase domain-containing protein</fullName>
    </recommendedName>
</protein>
<evidence type="ECO:0000259" key="2">
    <source>
        <dbReference type="PROSITE" id="PS51746"/>
    </source>
</evidence>
<dbReference type="Proteomes" id="UP001190700">
    <property type="component" value="Unassembled WGS sequence"/>
</dbReference>
<dbReference type="PROSITE" id="PS51746">
    <property type="entry name" value="PPM_2"/>
    <property type="match status" value="1"/>
</dbReference>
<dbReference type="InterPro" id="IPR036457">
    <property type="entry name" value="PPM-type-like_dom_sf"/>
</dbReference>
<keyword evidence="4" id="KW-1185">Reference proteome</keyword>
<feature type="domain" description="PPM-type phosphatase" evidence="2">
    <location>
        <begin position="64"/>
        <end position="395"/>
    </location>
</feature>
<dbReference type="AlphaFoldDB" id="A0AAE0G4V4"/>
<evidence type="ECO:0000313" key="4">
    <source>
        <dbReference type="Proteomes" id="UP001190700"/>
    </source>
</evidence>
<dbReference type="SMART" id="SM00332">
    <property type="entry name" value="PP2Cc"/>
    <property type="match status" value="1"/>
</dbReference>
<dbReference type="GO" id="GO:0004722">
    <property type="term" value="F:protein serine/threonine phosphatase activity"/>
    <property type="evidence" value="ECO:0007669"/>
    <property type="project" value="InterPro"/>
</dbReference>
<dbReference type="InterPro" id="IPR001932">
    <property type="entry name" value="PPM-type_phosphatase-like_dom"/>
</dbReference>
<sequence>MQGLEGPGRWTRTSSRALFAALMIWTELYSGLIMARAIHAREDHELHRVFDDARRDPSHTSSNFCGIALKRGRRRSMEDRAVCFPDLCSIQAVDFDHCNFQRGRTPLDETGEAISSDTSCGLDLVTDGAAASLQYAAVFDGHEGAGASSLAVRCLHHILVDEISKGAAEEARRGLGRPSGEVARSVISAAVHRAVPRLDSLFQIHGGPEAVDGSTAVVAISINDWLLVSHVGDSPAFMCSVKGGGSATSAGRNPSSRRRHRGFRMTSEPLTRDHRPDDPDERARIERAGGRVERSGSRWRVQRELLVSRAIGARPYRSLAAPLAPLKTPPSDASRAERAPAPLKIPPSDASRAERAPAPLKIPPSDASKAERLPPQDPTHPMPAGQRASPQDPTI</sequence>